<dbReference type="RefSeq" id="WP_216241039.1">
    <property type="nucleotide sequence ID" value="NZ_JABACJ020000007.1"/>
</dbReference>
<keyword evidence="1" id="KW-0472">Membrane</keyword>
<feature type="transmembrane region" description="Helical" evidence="1">
    <location>
        <begin position="6"/>
        <end position="24"/>
    </location>
</feature>
<comment type="caution">
    <text evidence="2">The sequence shown here is derived from an EMBL/GenBank/DDBJ whole genome shotgun (WGS) entry which is preliminary data.</text>
</comment>
<evidence type="ECO:0000313" key="3">
    <source>
        <dbReference type="Proteomes" id="UP000723714"/>
    </source>
</evidence>
<dbReference type="EMBL" id="JABACJ020000007">
    <property type="protein sequence ID" value="MBU3876015.1"/>
    <property type="molecule type" value="Genomic_DNA"/>
</dbReference>
<keyword evidence="1" id="KW-1133">Transmembrane helix</keyword>
<gene>
    <name evidence="2" type="ORF">HGO97_009325</name>
</gene>
<name>A0ABS6D3B6_9FIRM</name>
<evidence type="ECO:0008006" key="4">
    <source>
        <dbReference type="Google" id="ProtNLM"/>
    </source>
</evidence>
<accession>A0ABS6D3B6</accession>
<evidence type="ECO:0000313" key="2">
    <source>
        <dbReference type="EMBL" id="MBU3876015.1"/>
    </source>
</evidence>
<organism evidence="2 3">
    <name type="scientific">Faecalicatena faecalis</name>
    <dbReference type="NCBI Taxonomy" id="2726362"/>
    <lineage>
        <taxon>Bacteria</taxon>
        <taxon>Bacillati</taxon>
        <taxon>Bacillota</taxon>
        <taxon>Clostridia</taxon>
        <taxon>Lachnospirales</taxon>
        <taxon>Lachnospiraceae</taxon>
        <taxon>Faecalicatena</taxon>
    </lineage>
</organism>
<evidence type="ECO:0000256" key="1">
    <source>
        <dbReference type="SAM" id="Phobius"/>
    </source>
</evidence>
<proteinExistence type="predicted"/>
<reference evidence="2 3" key="1">
    <citation type="submission" date="2021-06" db="EMBL/GenBank/DDBJ databases">
        <title>Faecalicatena sp. nov. isolated from porcine feces.</title>
        <authorList>
            <person name="Oh B.S."/>
            <person name="Lee J.H."/>
        </authorList>
    </citation>
    <scope>NUCLEOTIDE SEQUENCE [LARGE SCALE GENOMIC DNA]</scope>
    <source>
        <strain evidence="2 3">AGMB00832</strain>
    </source>
</reference>
<dbReference type="Proteomes" id="UP000723714">
    <property type="component" value="Unassembled WGS sequence"/>
</dbReference>
<keyword evidence="3" id="KW-1185">Reference proteome</keyword>
<sequence>MMMLTNLILGIIVTAGALYGVYLMKGLDRFMDEEHNLHKACRKKEYAVVFGRGKEVEEISGWFKQAGIQPIFMETIYIDRDWKHVEYLAAVSNSDIDNLSVCTLFRKMYPKAQIFSLCNEKANMRLYRHAHITVFTEKEELMQRLELLIMENEVGAA</sequence>
<protein>
    <recommendedName>
        <fullName evidence="4">TrkA family protein</fullName>
    </recommendedName>
</protein>
<keyword evidence="1" id="KW-0812">Transmembrane</keyword>